<name>A0A0B0NMJ4_GOSAR</name>
<dbReference type="AlphaFoldDB" id="A0A0B0NMJ4"/>
<evidence type="ECO:0000313" key="1">
    <source>
        <dbReference type="EMBL" id="KHG13857.1"/>
    </source>
</evidence>
<evidence type="ECO:0000313" key="2">
    <source>
        <dbReference type="Proteomes" id="UP000032142"/>
    </source>
</evidence>
<keyword evidence="2" id="KW-1185">Reference proteome</keyword>
<proteinExistence type="predicted"/>
<gene>
    <name evidence="1" type="ORF">F383_19961</name>
</gene>
<reference evidence="2" key="1">
    <citation type="submission" date="2014-09" db="EMBL/GenBank/DDBJ databases">
        <authorList>
            <person name="Mudge J."/>
            <person name="Ramaraj T."/>
            <person name="Lindquist I.E."/>
            <person name="Bharti A.K."/>
            <person name="Sundararajan A."/>
            <person name="Cameron C.T."/>
            <person name="Woodward J.E."/>
            <person name="May G.D."/>
            <person name="Brubaker C."/>
            <person name="Broadhvest J."/>
            <person name="Wilkins T.A."/>
        </authorList>
    </citation>
    <scope>NUCLEOTIDE SEQUENCE</scope>
    <source>
        <strain evidence="2">cv. AKA8401</strain>
    </source>
</reference>
<accession>A0A0B0NMJ4</accession>
<sequence length="48" mass="5501">MWHLVCKVSHVSDFIISSGSLGMLTMRLSMTLLQDGTCMYLKLMIFNF</sequence>
<dbReference type="EMBL" id="KN400358">
    <property type="protein sequence ID" value="KHG13857.1"/>
    <property type="molecule type" value="Genomic_DNA"/>
</dbReference>
<protein>
    <submittedName>
        <fullName evidence="1">Uncharacterized protein</fullName>
    </submittedName>
</protein>
<organism evidence="1 2">
    <name type="scientific">Gossypium arboreum</name>
    <name type="common">Tree cotton</name>
    <name type="synonym">Gossypium nanking</name>
    <dbReference type="NCBI Taxonomy" id="29729"/>
    <lineage>
        <taxon>Eukaryota</taxon>
        <taxon>Viridiplantae</taxon>
        <taxon>Streptophyta</taxon>
        <taxon>Embryophyta</taxon>
        <taxon>Tracheophyta</taxon>
        <taxon>Spermatophyta</taxon>
        <taxon>Magnoliopsida</taxon>
        <taxon>eudicotyledons</taxon>
        <taxon>Gunneridae</taxon>
        <taxon>Pentapetalae</taxon>
        <taxon>rosids</taxon>
        <taxon>malvids</taxon>
        <taxon>Malvales</taxon>
        <taxon>Malvaceae</taxon>
        <taxon>Malvoideae</taxon>
        <taxon>Gossypium</taxon>
    </lineage>
</organism>
<dbReference type="Proteomes" id="UP000032142">
    <property type="component" value="Unassembled WGS sequence"/>
</dbReference>